<dbReference type="Proteomes" id="UP000030744">
    <property type="component" value="Unassembled WGS sequence"/>
</dbReference>
<evidence type="ECO:0000313" key="2">
    <source>
        <dbReference type="Proteomes" id="UP000030744"/>
    </source>
</evidence>
<evidence type="ECO:0000313" key="1">
    <source>
        <dbReference type="EMBL" id="CDJ34703.1"/>
    </source>
</evidence>
<protein>
    <submittedName>
        <fullName evidence="1">Uncharacterized protein</fullName>
    </submittedName>
</protein>
<reference evidence="1" key="1">
    <citation type="submission" date="2013-10" db="EMBL/GenBank/DDBJ databases">
        <title>Genomic analysis of the causative agents of coccidiosis in chickens.</title>
        <authorList>
            <person name="Reid A.J."/>
            <person name="Blake D."/>
            <person name="Billington K."/>
            <person name="Browne H."/>
            <person name="Dunn M."/>
            <person name="Hung S."/>
            <person name="Kawahara F."/>
            <person name="Miranda-Saavedra D."/>
            <person name="Mourier T."/>
            <person name="Nagra H."/>
            <person name="Otto T.D."/>
            <person name="Rawlings N."/>
            <person name="Sanchez A."/>
            <person name="Sanders M."/>
            <person name="Subramaniam C."/>
            <person name="Tay Y."/>
            <person name="Dear P."/>
            <person name="Doerig C."/>
            <person name="Gruber A."/>
            <person name="Parkinson J."/>
            <person name="Shirley M."/>
            <person name="Wan K.L."/>
            <person name="Berriman M."/>
            <person name="Tomley F."/>
            <person name="Pain A."/>
        </authorList>
    </citation>
    <scope>NUCLEOTIDE SEQUENCE [LARGE SCALE GENOMIC DNA]</scope>
    <source>
        <strain evidence="1">Houghton</strain>
    </source>
</reference>
<organism evidence="1 2">
    <name type="scientific">Eimeria mitis</name>
    <dbReference type="NCBI Taxonomy" id="44415"/>
    <lineage>
        <taxon>Eukaryota</taxon>
        <taxon>Sar</taxon>
        <taxon>Alveolata</taxon>
        <taxon>Apicomplexa</taxon>
        <taxon>Conoidasida</taxon>
        <taxon>Coccidia</taxon>
        <taxon>Eucoccidiorida</taxon>
        <taxon>Eimeriorina</taxon>
        <taxon>Eimeriidae</taxon>
        <taxon>Eimeria</taxon>
    </lineage>
</organism>
<gene>
    <name evidence="1" type="ORF">EMH_0021650</name>
</gene>
<accession>U6KGW7</accession>
<dbReference type="AlphaFoldDB" id="U6KGW7"/>
<dbReference type="VEuPathDB" id="ToxoDB:EMH_0021650"/>
<name>U6KGW7_9EIME</name>
<dbReference type="RefSeq" id="XP_013357266.1">
    <property type="nucleotide sequence ID" value="XM_013501812.1"/>
</dbReference>
<dbReference type="GeneID" id="25377051"/>
<reference evidence="1" key="2">
    <citation type="submission" date="2013-10" db="EMBL/GenBank/DDBJ databases">
        <authorList>
            <person name="Aslett M."/>
        </authorList>
    </citation>
    <scope>NUCLEOTIDE SEQUENCE [LARGE SCALE GENOMIC DNA]</scope>
    <source>
        <strain evidence="1">Houghton</strain>
    </source>
</reference>
<proteinExistence type="predicted"/>
<keyword evidence="2" id="KW-1185">Reference proteome</keyword>
<dbReference type="EMBL" id="HG687051">
    <property type="protein sequence ID" value="CDJ34703.1"/>
    <property type="molecule type" value="Genomic_DNA"/>
</dbReference>
<sequence length="167" mass="18360">MWRLLLLVLLLLLLLWLLILRHISKQPLYVAVGPRTEARRRWQVQLLLLQLLLRLQFLLLARRCLGCEGSLMQQSDALEARRCLGCEGTLVQQSDALEGGLPLPLGTPLQQDQEMPLRLQQLAAILGVAGDGAAAATQADEGPTVPLCLLQYPSSGPIRTGSPYHLA</sequence>